<dbReference type="GO" id="GO:0016740">
    <property type="term" value="F:transferase activity"/>
    <property type="evidence" value="ECO:0007669"/>
    <property type="project" value="UniProtKB-KW"/>
</dbReference>
<evidence type="ECO:0000313" key="2">
    <source>
        <dbReference type="Proteomes" id="UP000322307"/>
    </source>
</evidence>
<protein>
    <submittedName>
        <fullName evidence="1">Geranyl transferase</fullName>
    </submittedName>
</protein>
<accession>A0A5C8FI05</accession>
<dbReference type="RefSeq" id="WP_147718613.1">
    <property type="nucleotide sequence ID" value="NZ_SAYE01000015.1"/>
</dbReference>
<name>A0A5C8FI05_9SPIR</name>
<keyword evidence="1" id="KW-0808">Transferase</keyword>
<comment type="caution">
    <text evidence="1">The sequence shown here is derived from an EMBL/GenBank/DDBJ whole genome shotgun (WGS) entry which is preliminary data.</text>
</comment>
<proteinExistence type="predicted"/>
<gene>
    <name evidence="1" type="ORF">EPJ84_10180</name>
</gene>
<dbReference type="EMBL" id="SAYE01000015">
    <property type="protein sequence ID" value="TXJ49329.1"/>
    <property type="molecule type" value="Genomic_DNA"/>
</dbReference>
<evidence type="ECO:0000313" key="1">
    <source>
        <dbReference type="EMBL" id="TXJ49329.1"/>
    </source>
</evidence>
<dbReference type="Proteomes" id="UP000322307">
    <property type="component" value="Unassembled WGS sequence"/>
</dbReference>
<dbReference type="AlphaFoldDB" id="A0A5C8FI05"/>
<organism evidence="1 2">
    <name type="scientific">Brachyspira aalborgi</name>
    <dbReference type="NCBI Taxonomy" id="29522"/>
    <lineage>
        <taxon>Bacteria</taxon>
        <taxon>Pseudomonadati</taxon>
        <taxon>Spirochaetota</taxon>
        <taxon>Spirochaetia</taxon>
        <taxon>Brachyspirales</taxon>
        <taxon>Brachyspiraceae</taxon>
        <taxon>Brachyspira</taxon>
    </lineage>
</organism>
<sequence>MEQGIIDNLPNILKNSTDTLKNISYDNINDEYITNSQKVAIDFDKVKNLYNNKNNNSFELKSNDALYIVKNNIYYFIEFKNGDLKDYKNKLSYTIKKDLQLKIYDSWFILSDIEYLDGKKYISNMFSLSKNCIVYILVYNSKKNGKLIIHERFLNNGKQNLNGHKSRKIDLELFGLAKFEKFLLKEVYIYDENEFETKFINGTIANEP</sequence>
<reference evidence="1 2" key="1">
    <citation type="journal article" date="1992" name="Lakartidningen">
        <title>[Penicillin V and not amoxicillin is the first choice preparation in acute otitis].</title>
        <authorList>
            <person name="Kamme C."/>
            <person name="Lundgren K."/>
            <person name="Prellner K."/>
        </authorList>
    </citation>
    <scope>NUCLEOTIDE SEQUENCE [LARGE SCALE GENOMIC DNA]</scope>
    <source>
        <strain evidence="1 2">PC3939II</strain>
    </source>
</reference>